<dbReference type="InterPro" id="IPR017441">
    <property type="entry name" value="Protein_kinase_ATP_BS"/>
</dbReference>
<feature type="binding site" evidence="6">
    <location>
        <position position="71"/>
    </location>
    <ligand>
        <name>ATP</name>
        <dbReference type="ChEBI" id="CHEBI:30616"/>
    </ligand>
</feature>
<keyword evidence="4 9" id="KW-0418">Kinase</keyword>
<keyword evidence="2" id="KW-0808">Transferase</keyword>
<name>A0A6L2M752_TANCI</name>
<dbReference type="SMART" id="SM00220">
    <property type="entry name" value="S_TKc"/>
    <property type="match status" value="2"/>
</dbReference>
<dbReference type="Pfam" id="PF07714">
    <property type="entry name" value="PK_Tyr_Ser-Thr"/>
    <property type="match status" value="2"/>
</dbReference>
<evidence type="ECO:0000259" key="8">
    <source>
        <dbReference type="PROSITE" id="PS50011"/>
    </source>
</evidence>
<dbReference type="PANTHER" id="PTHR47989">
    <property type="entry name" value="OS01G0750732 PROTEIN"/>
    <property type="match status" value="1"/>
</dbReference>
<feature type="domain" description="Protein kinase" evidence="8">
    <location>
        <begin position="401"/>
        <end position="649"/>
    </location>
</feature>
<dbReference type="GO" id="GO:0005524">
    <property type="term" value="F:ATP binding"/>
    <property type="evidence" value="ECO:0007669"/>
    <property type="project" value="UniProtKB-UniRule"/>
</dbReference>
<dbReference type="PROSITE" id="PS00107">
    <property type="entry name" value="PROTEIN_KINASE_ATP"/>
    <property type="match status" value="1"/>
</dbReference>
<dbReference type="GO" id="GO:0004674">
    <property type="term" value="F:protein serine/threonine kinase activity"/>
    <property type="evidence" value="ECO:0007669"/>
    <property type="project" value="UniProtKB-KW"/>
</dbReference>
<dbReference type="InterPro" id="IPR011009">
    <property type="entry name" value="Kinase-like_dom_sf"/>
</dbReference>
<evidence type="ECO:0000256" key="2">
    <source>
        <dbReference type="ARBA" id="ARBA00022679"/>
    </source>
</evidence>
<protein>
    <submittedName>
        <fullName evidence="9">Putative serine/threonine/dual specificity protein kinase, catalytic domain-containing protein</fullName>
    </submittedName>
</protein>
<feature type="domain" description="Protein kinase" evidence="8">
    <location>
        <begin position="40"/>
        <end position="386"/>
    </location>
</feature>
<dbReference type="InterPro" id="IPR008271">
    <property type="entry name" value="Ser/Thr_kinase_AS"/>
</dbReference>
<dbReference type="Gene3D" id="1.10.510.10">
    <property type="entry name" value="Transferase(Phosphotransferase) domain 1"/>
    <property type="match status" value="2"/>
</dbReference>
<keyword evidence="3 6" id="KW-0547">Nucleotide-binding</keyword>
<dbReference type="InterPro" id="IPR000719">
    <property type="entry name" value="Prot_kinase_dom"/>
</dbReference>
<dbReference type="EMBL" id="BKCJ010005864">
    <property type="protein sequence ID" value="GEU69057.1"/>
    <property type="molecule type" value="Genomic_DNA"/>
</dbReference>
<evidence type="ECO:0000313" key="9">
    <source>
        <dbReference type="EMBL" id="GEU69057.1"/>
    </source>
</evidence>
<evidence type="ECO:0000256" key="1">
    <source>
        <dbReference type="ARBA" id="ARBA00022527"/>
    </source>
</evidence>
<proteinExistence type="predicted"/>
<evidence type="ECO:0000256" key="3">
    <source>
        <dbReference type="ARBA" id="ARBA00022741"/>
    </source>
</evidence>
<sequence length="660" mass="73396">MSGATGYEKEPKPSTSSSVQLSQQCRHFRLFDIRLATENFDETLVIGRGGFGKVYRGTIKNGSATVVAAIKRLDPNSNQGAPEFWAEVEMLTKLRHCNLVSLFGYCNDEEEMILVYEYMPNGSLEDHLHKLGTPLSWVQRLKICIGACRGLHYLHTGTGIDVGVIHRDVKTSNILLEVSWVAKISDFGLSKIGPTNQPITYVNTLVKGTFAYFDPDYYATGQLTRKSDVYAFGVVLLEVLCRKRAVFYIDGDASNLANWAQESIKAERCLHGNPKQRSTMAEVLVSLEAVLILQEKFSNSVQTAGRTIFGRMANMLPFPSNGENTAPKVAPVVMPKKEEPKPIFAPPPIPTSKPIPLPYEKVIVEPVVPTEAVRPSTKPLVPQTSVRSYTIASLQQYTNRFSQDNLIGNGTLGSVYRAQLPNGKISGFKVPCQHHDLVDGFLLLIYEYCSYGTLQDALHSDNDYKKKFTWSLRIRMALGAARALEYLHDFCEPPIIHINVKSTNILLDEDLSVCVSDCGLAPLISQGVVSQLSGNLLAAFGYGAPEFELGIYTEMSDVYSFGVVMLELLTGRKSYDSTRHRGEQLLVRWAVPQFHDIEALTRVVDPSLNGQVPVKSLSNFADIISRCVLVEPEFRPQMSEVVQDLIRMIRRESTNRSDGD</sequence>
<evidence type="ECO:0000256" key="4">
    <source>
        <dbReference type="ARBA" id="ARBA00022777"/>
    </source>
</evidence>
<evidence type="ECO:0000256" key="6">
    <source>
        <dbReference type="PROSITE-ProRule" id="PRU10141"/>
    </source>
</evidence>
<dbReference type="InterPro" id="IPR001245">
    <property type="entry name" value="Ser-Thr/Tyr_kinase_cat_dom"/>
</dbReference>
<dbReference type="AlphaFoldDB" id="A0A6L2M752"/>
<feature type="region of interest" description="Disordered" evidence="7">
    <location>
        <begin position="1"/>
        <end position="20"/>
    </location>
</feature>
<reference evidence="9" key="1">
    <citation type="journal article" date="2019" name="Sci. Rep.">
        <title>Draft genome of Tanacetum cinerariifolium, the natural source of mosquito coil.</title>
        <authorList>
            <person name="Yamashiro T."/>
            <person name="Shiraishi A."/>
            <person name="Satake H."/>
            <person name="Nakayama K."/>
        </authorList>
    </citation>
    <scope>NUCLEOTIDE SEQUENCE</scope>
</reference>
<dbReference type="SUPFAM" id="SSF56112">
    <property type="entry name" value="Protein kinase-like (PK-like)"/>
    <property type="match status" value="2"/>
</dbReference>
<dbReference type="PANTHER" id="PTHR47989:SF62">
    <property type="entry name" value="OS05G0423500 PROTEIN"/>
    <property type="match status" value="1"/>
</dbReference>
<dbReference type="FunFam" id="1.10.510.10:FF:000095">
    <property type="entry name" value="protein STRUBBELIG-RECEPTOR FAMILY 8"/>
    <property type="match status" value="1"/>
</dbReference>
<organism evidence="9">
    <name type="scientific">Tanacetum cinerariifolium</name>
    <name type="common">Dalmatian daisy</name>
    <name type="synonym">Chrysanthemum cinerariifolium</name>
    <dbReference type="NCBI Taxonomy" id="118510"/>
    <lineage>
        <taxon>Eukaryota</taxon>
        <taxon>Viridiplantae</taxon>
        <taxon>Streptophyta</taxon>
        <taxon>Embryophyta</taxon>
        <taxon>Tracheophyta</taxon>
        <taxon>Spermatophyta</taxon>
        <taxon>Magnoliopsida</taxon>
        <taxon>eudicotyledons</taxon>
        <taxon>Gunneridae</taxon>
        <taxon>Pentapetalae</taxon>
        <taxon>asterids</taxon>
        <taxon>campanulids</taxon>
        <taxon>Asterales</taxon>
        <taxon>Asteraceae</taxon>
        <taxon>Asteroideae</taxon>
        <taxon>Anthemideae</taxon>
        <taxon>Anthemidinae</taxon>
        <taxon>Tanacetum</taxon>
    </lineage>
</organism>
<dbReference type="PROSITE" id="PS50011">
    <property type="entry name" value="PROTEIN_KINASE_DOM"/>
    <property type="match status" value="2"/>
</dbReference>
<evidence type="ECO:0000256" key="7">
    <source>
        <dbReference type="SAM" id="MobiDB-lite"/>
    </source>
</evidence>
<dbReference type="FunFam" id="3.30.200.20:FF:000039">
    <property type="entry name" value="receptor-like protein kinase FERONIA"/>
    <property type="match status" value="1"/>
</dbReference>
<keyword evidence="5 6" id="KW-0067">ATP-binding</keyword>
<gene>
    <name evidence="9" type="ORF">Tci_041035</name>
</gene>
<evidence type="ECO:0000256" key="5">
    <source>
        <dbReference type="ARBA" id="ARBA00022840"/>
    </source>
</evidence>
<accession>A0A6L2M752</accession>
<comment type="caution">
    <text evidence="9">The sequence shown here is derived from an EMBL/GenBank/DDBJ whole genome shotgun (WGS) entry which is preliminary data.</text>
</comment>
<dbReference type="Gene3D" id="3.30.200.20">
    <property type="entry name" value="Phosphorylase Kinase, domain 1"/>
    <property type="match status" value="2"/>
</dbReference>
<dbReference type="PROSITE" id="PS00108">
    <property type="entry name" value="PROTEIN_KINASE_ST"/>
    <property type="match status" value="1"/>
</dbReference>
<keyword evidence="1" id="KW-0723">Serine/threonine-protein kinase</keyword>